<dbReference type="Proteomes" id="UP000317178">
    <property type="component" value="Chromosome"/>
</dbReference>
<reference evidence="2 3" key="1">
    <citation type="submission" date="2019-02" db="EMBL/GenBank/DDBJ databases">
        <title>Deep-cultivation of Planctomycetes and their phenomic and genomic characterization uncovers novel biology.</title>
        <authorList>
            <person name="Wiegand S."/>
            <person name="Jogler M."/>
            <person name="Boedeker C."/>
            <person name="Pinto D."/>
            <person name="Vollmers J."/>
            <person name="Rivas-Marin E."/>
            <person name="Kohn T."/>
            <person name="Peeters S.H."/>
            <person name="Heuer A."/>
            <person name="Rast P."/>
            <person name="Oberbeckmann S."/>
            <person name="Bunk B."/>
            <person name="Jeske O."/>
            <person name="Meyerdierks A."/>
            <person name="Storesund J.E."/>
            <person name="Kallscheuer N."/>
            <person name="Luecker S."/>
            <person name="Lage O.M."/>
            <person name="Pohl T."/>
            <person name="Merkel B.J."/>
            <person name="Hornburger P."/>
            <person name="Mueller R.-W."/>
            <person name="Bruemmer F."/>
            <person name="Labrenz M."/>
            <person name="Spormann A.M."/>
            <person name="Op den Camp H."/>
            <person name="Overmann J."/>
            <person name="Amann R."/>
            <person name="Jetten M.S.M."/>
            <person name="Mascher T."/>
            <person name="Medema M.H."/>
            <person name="Devos D.P."/>
            <person name="Kaster A.-K."/>
            <person name="Ovreas L."/>
            <person name="Rohde M."/>
            <person name="Galperin M.Y."/>
            <person name="Jogler C."/>
        </authorList>
    </citation>
    <scope>NUCLEOTIDE SEQUENCE [LARGE SCALE GENOMIC DNA]</scope>
    <source>
        <strain evidence="2 3">Pla110</strain>
    </source>
</reference>
<dbReference type="KEGG" id="plon:Pla110_34420"/>
<evidence type="ECO:0000259" key="1">
    <source>
        <dbReference type="Pfam" id="PF12146"/>
    </source>
</evidence>
<keyword evidence="2" id="KW-0378">Hydrolase</keyword>
<organism evidence="2 3">
    <name type="scientific">Polystyrenella longa</name>
    <dbReference type="NCBI Taxonomy" id="2528007"/>
    <lineage>
        <taxon>Bacteria</taxon>
        <taxon>Pseudomonadati</taxon>
        <taxon>Planctomycetota</taxon>
        <taxon>Planctomycetia</taxon>
        <taxon>Planctomycetales</taxon>
        <taxon>Planctomycetaceae</taxon>
        <taxon>Polystyrenella</taxon>
    </lineage>
</organism>
<evidence type="ECO:0000313" key="3">
    <source>
        <dbReference type="Proteomes" id="UP000317178"/>
    </source>
</evidence>
<dbReference type="RefSeq" id="WP_144997260.1">
    <property type="nucleotide sequence ID" value="NZ_CP036281.1"/>
</dbReference>
<name>A0A518CR47_9PLAN</name>
<dbReference type="AlphaFoldDB" id="A0A518CR47"/>
<keyword evidence="3" id="KW-1185">Reference proteome</keyword>
<dbReference type="OrthoDB" id="9806902at2"/>
<protein>
    <submittedName>
        <fullName evidence="2">Phospholipase YtpA</fullName>
        <ecNumber evidence="2">3.1.1.-</ecNumber>
    </submittedName>
</protein>
<dbReference type="InterPro" id="IPR022742">
    <property type="entry name" value="Hydrolase_4"/>
</dbReference>
<dbReference type="EC" id="3.1.1.-" evidence="2"/>
<dbReference type="SUPFAM" id="SSF53474">
    <property type="entry name" value="alpha/beta-Hydrolases"/>
    <property type="match status" value="1"/>
</dbReference>
<dbReference type="PANTHER" id="PTHR11614">
    <property type="entry name" value="PHOSPHOLIPASE-RELATED"/>
    <property type="match status" value="1"/>
</dbReference>
<sequence>MKIDIYPVESFDGTKLLVRHFHAVSELTRRTLLFTHGLSEHGGRYEHFGMHFALQGWNVIIHDLRGHGQSEGPRMHVDRFDNFCSDLHAIRQHFKLAPEHLTMIGHSLGGLITARDAQIHTQASQRMILLSPFLGMVRKPPVWKWYMGKLLYHLAPRTLFATEIKPTETTSNPAAAARRAYDPLSSESISAGLFFECQQALHDVWVKADRIQVPTLLYQAENDSLVNAESAMSWLSMINEMGRVPCEGKLFAGHKHELLNEADWEQTCNSIQSWIELPLDDPLKQVAPTQPTVS</sequence>
<dbReference type="InterPro" id="IPR000073">
    <property type="entry name" value="AB_hydrolase_1"/>
</dbReference>
<dbReference type="InterPro" id="IPR051044">
    <property type="entry name" value="MAG_DAG_Lipase"/>
</dbReference>
<dbReference type="EMBL" id="CP036281">
    <property type="protein sequence ID" value="QDU81697.1"/>
    <property type="molecule type" value="Genomic_DNA"/>
</dbReference>
<proteinExistence type="predicted"/>
<dbReference type="InterPro" id="IPR029058">
    <property type="entry name" value="AB_hydrolase_fold"/>
</dbReference>
<dbReference type="GO" id="GO:0016787">
    <property type="term" value="F:hydrolase activity"/>
    <property type="evidence" value="ECO:0007669"/>
    <property type="project" value="UniProtKB-KW"/>
</dbReference>
<dbReference type="Gene3D" id="3.40.50.1820">
    <property type="entry name" value="alpha/beta hydrolase"/>
    <property type="match status" value="1"/>
</dbReference>
<dbReference type="PRINTS" id="PR00111">
    <property type="entry name" value="ABHYDROLASE"/>
</dbReference>
<dbReference type="Pfam" id="PF12146">
    <property type="entry name" value="Hydrolase_4"/>
    <property type="match status" value="1"/>
</dbReference>
<accession>A0A518CR47</accession>
<feature type="domain" description="Serine aminopeptidase S33" evidence="1">
    <location>
        <begin position="29"/>
        <end position="263"/>
    </location>
</feature>
<gene>
    <name evidence="2" type="primary">ytpA</name>
    <name evidence="2" type="ORF">Pla110_34420</name>
</gene>
<evidence type="ECO:0000313" key="2">
    <source>
        <dbReference type="EMBL" id="QDU81697.1"/>
    </source>
</evidence>